<name>A0A2S2N8P9_SCHGA</name>
<feature type="chain" id="PRO_5015441479" evidence="1">
    <location>
        <begin position="26"/>
        <end position="192"/>
    </location>
</feature>
<organism evidence="2">
    <name type="scientific">Schizaphis graminum</name>
    <name type="common">Green bug aphid</name>
    <dbReference type="NCBI Taxonomy" id="13262"/>
    <lineage>
        <taxon>Eukaryota</taxon>
        <taxon>Metazoa</taxon>
        <taxon>Ecdysozoa</taxon>
        <taxon>Arthropoda</taxon>
        <taxon>Hexapoda</taxon>
        <taxon>Insecta</taxon>
        <taxon>Pterygota</taxon>
        <taxon>Neoptera</taxon>
        <taxon>Paraneoptera</taxon>
        <taxon>Hemiptera</taxon>
        <taxon>Sternorrhyncha</taxon>
        <taxon>Aphidomorpha</taxon>
        <taxon>Aphidoidea</taxon>
        <taxon>Aphididae</taxon>
        <taxon>Aphidini</taxon>
        <taxon>Schizaphis</taxon>
    </lineage>
</organism>
<feature type="signal peptide" evidence="1">
    <location>
        <begin position="1"/>
        <end position="25"/>
    </location>
</feature>
<reference evidence="2" key="1">
    <citation type="submission" date="2018-04" db="EMBL/GenBank/DDBJ databases">
        <title>Transcriptome of Schizaphis graminum biotype I.</title>
        <authorList>
            <person name="Scully E.D."/>
            <person name="Geib S.M."/>
            <person name="Palmer N.A."/>
            <person name="Koch K."/>
            <person name="Bradshaw J."/>
            <person name="Heng-Moss T."/>
            <person name="Sarath G."/>
        </authorList>
    </citation>
    <scope>NUCLEOTIDE SEQUENCE</scope>
</reference>
<gene>
    <name evidence="2" type="ORF">g.152097</name>
</gene>
<dbReference type="EMBL" id="GGMR01000890">
    <property type="protein sequence ID" value="MBY13509.1"/>
    <property type="molecule type" value="Transcribed_RNA"/>
</dbReference>
<evidence type="ECO:0000313" key="2">
    <source>
        <dbReference type="EMBL" id="MBY13509.1"/>
    </source>
</evidence>
<evidence type="ECO:0000256" key="1">
    <source>
        <dbReference type="SAM" id="SignalP"/>
    </source>
</evidence>
<keyword evidence="1" id="KW-0732">Signal</keyword>
<sequence length="192" mass="20683">MNLHHATSIFVLVCYCGGVGRTVRASIINERYYGPYNHRIGGGYLYGTAGAYHRGPHQQYRNIGLIGGSGVGGSRLSLTQLPAASAATATTATVAMLRHNNYNRGLRPYKNVIIPMAPYYWSLPRSGLLNHGNDHYHGRGSVSVIGKHQQQLFGGLIPKKTRKIDVSGPGGHVFQSFVGPNTGYGTVGGIYN</sequence>
<protein>
    <submittedName>
        <fullName evidence="2">Uncharacterized protein</fullName>
    </submittedName>
</protein>
<dbReference type="AlphaFoldDB" id="A0A2S2N8P9"/>
<proteinExistence type="predicted"/>
<accession>A0A2S2N8P9</accession>